<feature type="compositionally biased region" description="Polar residues" evidence="1">
    <location>
        <begin position="225"/>
        <end position="238"/>
    </location>
</feature>
<dbReference type="OrthoDB" id="1717591at2759"/>
<organism evidence="2 3">
    <name type="scientific">Raphanus sativus</name>
    <name type="common">Radish</name>
    <name type="synonym">Raphanus raphanistrum var. sativus</name>
    <dbReference type="NCBI Taxonomy" id="3726"/>
    <lineage>
        <taxon>Eukaryota</taxon>
        <taxon>Viridiplantae</taxon>
        <taxon>Streptophyta</taxon>
        <taxon>Embryophyta</taxon>
        <taxon>Tracheophyta</taxon>
        <taxon>Spermatophyta</taxon>
        <taxon>Magnoliopsida</taxon>
        <taxon>eudicotyledons</taxon>
        <taxon>Gunneridae</taxon>
        <taxon>Pentapetalae</taxon>
        <taxon>rosids</taxon>
        <taxon>malvids</taxon>
        <taxon>Brassicales</taxon>
        <taxon>Brassicaceae</taxon>
        <taxon>Brassiceae</taxon>
        <taxon>Raphanus</taxon>
    </lineage>
</organism>
<feature type="region of interest" description="Disordered" evidence="1">
    <location>
        <begin position="1"/>
        <end position="33"/>
    </location>
</feature>
<feature type="non-terminal residue" evidence="3">
    <location>
        <position position="509"/>
    </location>
</feature>
<dbReference type="GO" id="GO:0072318">
    <property type="term" value="P:clathrin coat disassembly"/>
    <property type="evidence" value="ECO:0007669"/>
    <property type="project" value="TreeGrafter"/>
</dbReference>
<dbReference type="KEGG" id="rsz:130507296"/>
<gene>
    <name evidence="3" type="primary">LOC130507296</name>
</gene>
<dbReference type="RefSeq" id="XP_056857986.1">
    <property type="nucleotide sequence ID" value="XM_057002006.1"/>
</dbReference>
<feature type="compositionally biased region" description="Basic and acidic residues" evidence="1">
    <location>
        <begin position="361"/>
        <end position="509"/>
    </location>
</feature>
<dbReference type="PANTHER" id="PTHR23172">
    <property type="entry name" value="AUXILIN/CYCLIN G-ASSOCIATED KINASE-RELATED"/>
    <property type="match status" value="1"/>
</dbReference>
<feature type="compositionally biased region" description="Pro residues" evidence="1">
    <location>
        <begin position="278"/>
        <end position="291"/>
    </location>
</feature>
<keyword evidence="2" id="KW-1185">Reference proteome</keyword>
<sequence length="509" mass="56309">MDDFSDLLTKRPQGKSAPMAPQTKAKSSDSPSWVFDDLSRDGCGDDLLFKSKQSAMPVYDKPVYDDEDVFDAIPELTTSQSARFENNFSSISSPSRHKKDPLDDLIGRGGSTGSSASAFDDLIPGFGRSSSPQTKRPTSETSQSQTPPPYRTSSNPMEDPFAVLEENSASTKPTQGFTDPLDEIGKFNTTKTDDHSHGGGVFVDIDPLDSLINGRDKTHLRSEQHASGFQSPVKSSGSYHDKKVSFDEVLEPHNASFDSSDDVWLTVSEIPLFTQPTTAPPPSRPPPPRPTRPMKNKVNEHVRSPARASAPTTPMDELDDFASGRFQTAPNEQPLYGSGGGDDSDVFSSASASASAAAMKDAMDKAEAKFRHAKERREKDNLKASRNREGVDPVDNYDSRERENQARLDREREAEMEREREREREREQKRIERERERLLARQAVERATREARERAATEARAKAQRAAVEKASSDARERAERAAVQRAHAEARERAAAGARERAERAAAE</sequence>
<proteinExistence type="predicted"/>
<dbReference type="GO" id="GO:0030276">
    <property type="term" value="F:clathrin binding"/>
    <property type="evidence" value="ECO:0007669"/>
    <property type="project" value="TreeGrafter"/>
</dbReference>
<dbReference type="GeneID" id="130507296"/>
<feature type="compositionally biased region" description="Polar residues" evidence="1">
    <location>
        <begin position="167"/>
        <end position="177"/>
    </location>
</feature>
<dbReference type="GO" id="GO:0005737">
    <property type="term" value="C:cytoplasm"/>
    <property type="evidence" value="ECO:0007669"/>
    <property type="project" value="TreeGrafter"/>
</dbReference>
<dbReference type="Proteomes" id="UP000504610">
    <property type="component" value="Unplaced"/>
</dbReference>
<feature type="region of interest" description="Disordered" evidence="1">
    <location>
        <begin position="76"/>
        <end position="200"/>
    </location>
</feature>
<feature type="region of interest" description="Disordered" evidence="1">
    <location>
        <begin position="271"/>
        <end position="509"/>
    </location>
</feature>
<name>A0A9W3D2K2_RAPSA</name>
<dbReference type="GO" id="GO:0072583">
    <property type="term" value="P:clathrin-dependent endocytosis"/>
    <property type="evidence" value="ECO:0007669"/>
    <property type="project" value="TreeGrafter"/>
</dbReference>
<feature type="compositionally biased region" description="Polar residues" evidence="1">
    <location>
        <begin position="76"/>
        <end position="94"/>
    </location>
</feature>
<protein>
    <submittedName>
        <fullName evidence="3">Auxilin-related protein 2-like</fullName>
    </submittedName>
</protein>
<evidence type="ECO:0000313" key="3">
    <source>
        <dbReference type="RefSeq" id="XP_056857986.1"/>
    </source>
</evidence>
<dbReference type="PANTHER" id="PTHR23172:SF19">
    <property type="entry name" value="J DOMAIN-CONTAINING PROTEIN"/>
    <property type="match status" value="1"/>
</dbReference>
<accession>A0A9W3D2K2</accession>
<feature type="compositionally biased region" description="Polar residues" evidence="1">
    <location>
        <begin position="128"/>
        <end position="156"/>
    </location>
</feature>
<feature type="region of interest" description="Disordered" evidence="1">
    <location>
        <begin position="219"/>
        <end position="240"/>
    </location>
</feature>
<dbReference type="GO" id="GO:0031982">
    <property type="term" value="C:vesicle"/>
    <property type="evidence" value="ECO:0007669"/>
    <property type="project" value="TreeGrafter"/>
</dbReference>
<feature type="compositionally biased region" description="Low complexity" evidence="1">
    <location>
        <begin position="346"/>
        <end position="360"/>
    </location>
</feature>
<evidence type="ECO:0000313" key="2">
    <source>
        <dbReference type="Proteomes" id="UP000504610"/>
    </source>
</evidence>
<reference evidence="3" key="1">
    <citation type="submission" date="2025-08" db="UniProtKB">
        <authorList>
            <consortium name="RefSeq"/>
        </authorList>
    </citation>
    <scope>IDENTIFICATION</scope>
    <source>
        <tissue evidence="3">Leaf</tissue>
    </source>
</reference>
<dbReference type="AlphaFoldDB" id="A0A9W3D2K2"/>
<evidence type="ECO:0000256" key="1">
    <source>
        <dbReference type="SAM" id="MobiDB-lite"/>
    </source>
</evidence>